<protein>
    <recommendedName>
        <fullName evidence="2 3">Single-stranded DNA-binding protein</fullName>
        <shortName evidence="2">SSB</shortName>
    </recommendedName>
</protein>
<sequence length="148" mass="16243">MDLNRASIIGRLTRDPEVRSLPSGKSVATVTIATGRQWTDKDGQKQKESEFHNVVLWGRLAEIAGQYLHKAARVYVDGRIQTRDWTGQDGVKRYRTEIVGENLIMLDGPTGGGASYQNVAPTNVSGPAMSAPTDGVMEEEIKVEDIPF</sequence>
<proteinExistence type="inferred from homology"/>
<dbReference type="AlphaFoldDB" id="A0A1F6PE07"/>
<reference evidence="4 5" key="1">
    <citation type="journal article" date="2016" name="Nat. Commun.">
        <title>Thousands of microbial genomes shed light on interconnected biogeochemical processes in an aquifer system.</title>
        <authorList>
            <person name="Anantharaman K."/>
            <person name="Brown C.T."/>
            <person name="Hug L.A."/>
            <person name="Sharon I."/>
            <person name="Castelle C.J."/>
            <person name="Probst A.J."/>
            <person name="Thomas B.C."/>
            <person name="Singh A."/>
            <person name="Wilkins M.J."/>
            <person name="Karaoz U."/>
            <person name="Brodie E.L."/>
            <person name="Williams K.H."/>
            <person name="Hubbard S.S."/>
            <person name="Banfield J.F."/>
        </authorList>
    </citation>
    <scope>NUCLEOTIDE SEQUENCE [LARGE SCALE GENOMIC DNA]</scope>
</reference>
<dbReference type="Gene3D" id="2.40.50.140">
    <property type="entry name" value="Nucleic acid-binding proteins"/>
    <property type="match status" value="1"/>
</dbReference>
<dbReference type="HAMAP" id="MF_00984">
    <property type="entry name" value="SSB"/>
    <property type="match status" value="1"/>
</dbReference>
<evidence type="ECO:0000256" key="1">
    <source>
        <dbReference type="ARBA" id="ARBA00023125"/>
    </source>
</evidence>
<comment type="subunit">
    <text evidence="2">Homotetramer.</text>
</comment>
<evidence type="ECO:0000313" key="4">
    <source>
        <dbReference type="EMBL" id="OGH94290.1"/>
    </source>
</evidence>
<dbReference type="InterPro" id="IPR000424">
    <property type="entry name" value="Primosome_PriB/ssb"/>
</dbReference>
<gene>
    <name evidence="4" type="ORF">A2538_01880</name>
</gene>
<dbReference type="NCBIfam" id="TIGR00621">
    <property type="entry name" value="ssb"/>
    <property type="match status" value="1"/>
</dbReference>
<keyword evidence="1 2" id="KW-0238">DNA-binding</keyword>
<dbReference type="SUPFAM" id="SSF50249">
    <property type="entry name" value="Nucleic acid-binding proteins"/>
    <property type="match status" value="1"/>
</dbReference>
<dbReference type="PANTHER" id="PTHR10302">
    <property type="entry name" value="SINGLE-STRANDED DNA-BINDING PROTEIN"/>
    <property type="match status" value="1"/>
</dbReference>
<dbReference type="EMBL" id="MFRE01000010">
    <property type="protein sequence ID" value="OGH94290.1"/>
    <property type="molecule type" value="Genomic_DNA"/>
</dbReference>
<dbReference type="InterPro" id="IPR011344">
    <property type="entry name" value="ssDNA-bd"/>
</dbReference>
<dbReference type="GO" id="GO:0006260">
    <property type="term" value="P:DNA replication"/>
    <property type="evidence" value="ECO:0007669"/>
    <property type="project" value="InterPro"/>
</dbReference>
<evidence type="ECO:0000313" key="5">
    <source>
        <dbReference type="Proteomes" id="UP000178254"/>
    </source>
</evidence>
<dbReference type="Pfam" id="PF00436">
    <property type="entry name" value="SSB"/>
    <property type="match status" value="1"/>
</dbReference>
<evidence type="ECO:0000256" key="3">
    <source>
        <dbReference type="RuleBase" id="RU000524"/>
    </source>
</evidence>
<dbReference type="PANTHER" id="PTHR10302:SF27">
    <property type="entry name" value="SINGLE-STRANDED DNA-BINDING PROTEIN"/>
    <property type="match status" value="1"/>
</dbReference>
<organism evidence="4 5">
    <name type="scientific">Candidatus Magasanikbacteria bacterium RIFOXYD2_FULL_41_14</name>
    <dbReference type="NCBI Taxonomy" id="1798709"/>
    <lineage>
        <taxon>Bacteria</taxon>
        <taxon>Candidatus Magasanikiibacteriota</taxon>
    </lineage>
</organism>
<dbReference type="GO" id="GO:0009295">
    <property type="term" value="C:nucleoid"/>
    <property type="evidence" value="ECO:0007669"/>
    <property type="project" value="TreeGrafter"/>
</dbReference>
<dbReference type="PROSITE" id="PS50935">
    <property type="entry name" value="SSB"/>
    <property type="match status" value="1"/>
</dbReference>
<evidence type="ECO:0000256" key="2">
    <source>
        <dbReference type="HAMAP-Rule" id="MF_00984"/>
    </source>
</evidence>
<dbReference type="InterPro" id="IPR012340">
    <property type="entry name" value="NA-bd_OB-fold"/>
</dbReference>
<dbReference type="Proteomes" id="UP000178254">
    <property type="component" value="Unassembled WGS sequence"/>
</dbReference>
<comment type="caution">
    <text evidence="4">The sequence shown here is derived from an EMBL/GenBank/DDBJ whole genome shotgun (WGS) entry which is preliminary data.</text>
</comment>
<dbReference type="GO" id="GO:0003697">
    <property type="term" value="F:single-stranded DNA binding"/>
    <property type="evidence" value="ECO:0007669"/>
    <property type="project" value="UniProtKB-UniRule"/>
</dbReference>
<dbReference type="STRING" id="1798709.A2538_01880"/>
<accession>A0A1F6PE07</accession>
<name>A0A1F6PE07_9BACT</name>
<dbReference type="CDD" id="cd04496">
    <property type="entry name" value="SSB_OBF"/>
    <property type="match status" value="1"/>
</dbReference>
<comment type="caution">
    <text evidence="2">Lacks conserved residue(s) required for the propagation of feature annotation.</text>
</comment>